<dbReference type="Pfam" id="PF16900">
    <property type="entry name" value="REPA_OB_2"/>
    <property type="match status" value="1"/>
</dbReference>
<dbReference type="GO" id="GO:0006260">
    <property type="term" value="P:DNA replication"/>
    <property type="evidence" value="ECO:0007669"/>
    <property type="project" value="UniProtKB-KW"/>
</dbReference>
<comment type="similarity">
    <text evidence="2 9">Belongs to the replication factor A protein 1 family.</text>
</comment>
<dbReference type="InterPro" id="IPR004591">
    <property type="entry name" value="Rfa1"/>
</dbReference>
<dbReference type="GO" id="GO:0007004">
    <property type="term" value="P:telomere maintenance via telomerase"/>
    <property type="evidence" value="ECO:0007669"/>
    <property type="project" value="UniProtKB-ARBA"/>
</dbReference>
<dbReference type="CDD" id="cd04476">
    <property type="entry name" value="RPA1_DBD_C"/>
    <property type="match status" value="1"/>
</dbReference>
<evidence type="ECO:0000256" key="4">
    <source>
        <dbReference type="ARBA" id="ARBA00022723"/>
    </source>
</evidence>
<sequence length="614" mass="68786">MADIAQAQEQITQGALDAIFNDPERLEMNYPVPVCQCVQIKTLASNQENAPERYRLVLSDVFNFVQCMLATQANHVVHDGKLKRGSIVRLKQFQANCVKGKRILIILDIEVIESLGEFDKIGEPVALTVREEGNVKPSNSTITGAGFYGKSSTNNTEPLKQESSAPPRKVPTSSSSHTNIYPIEGLSPYAHKWTIKARVTKKSDIRTWQKQSSEGKLFSVNLLDDSGEIKATGFNDQCDQLYEIFQEGSVYYVSSPCKVQLAKKQYSTLSNDYELLFDKDTAVEKAEDQESAPQIRYSFSTIADIQNVEKDSIIDVIGVLKDVSECTQIIGKTTQKSFDKRELSIVDDSCYMIRITIWGKTAITFDASPESVVALKGCKVGDYGGRSLSLLAAGSLCVDPDIAEAHKLKGWYDSQGRRENFATHTSLVAAGSEGGRRSDLKTISQIRDENLGMSESGDYFSLKATIIYIKQDNPSYPACRTEGCNKKVNDMGDGSWRCEKCDVSHPCPEYRYILSLNVTDHTGLLWLNCFDDVGRILMGMDANKLMELRENDPPASEKLFEMANCKTFTFKVRAKMDSYQDQQRIRYQIISATAINYVQEANKLFEMIKLYRIE</sequence>
<dbReference type="Pfam" id="PF04057">
    <property type="entry name" value="Rep-A_N"/>
    <property type="match status" value="1"/>
</dbReference>
<evidence type="ECO:0000256" key="8">
    <source>
        <dbReference type="ARBA" id="ARBA00023242"/>
    </source>
</evidence>
<dbReference type="EMBL" id="UIGY01000113">
    <property type="protein sequence ID" value="SUZ11193.1"/>
    <property type="molecule type" value="Genomic_DNA"/>
</dbReference>
<dbReference type="GO" id="GO:0008270">
    <property type="term" value="F:zinc ion binding"/>
    <property type="evidence" value="ECO:0007669"/>
    <property type="project" value="UniProtKB-KW"/>
</dbReference>
<dbReference type="PANTHER" id="PTHR47165">
    <property type="entry name" value="OS03G0429900 PROTEIN"/>
    <property type="match status" value="1"/>
</dbReference>
<feature type="region of interest" description="Disordered" evidence="10">
    <location>
        <begin position="138"/>
        <end position="177"/>
    </location>
</feature>
<dbReference type="FunFam" id="2.40.50.140:FF:000090">
    <property type="entry name" value="Replication protein A subunit"/>
    <property type="match status" value="1"/>
</dbReference>
<dbReference type="Gene3D" id="2.40.50.140">
    <property type="entry name" value="Nucleic acid-binding proteins"/>
    <property type="match status" value="4"/>
</dbReference>
<evidence type="ECO:0000256" key="10">
    <source>
        <dbReference type="SAM" id="MobiDB-lite"/>
    </source>
</evidence>
<evidence type="ECO:0000256" key="6">
    <source>
        <dbReference type="ARBA" id="ARBA00022833"/>
    </source>
</evidence>
<dbReference type="Proteomes" id="UP000053110">
    <property type="component" value="Unassembled WGS sequence"/>
</dbReference>
<dbReference type="OrthoDB" id="1751331at2759"/>
<gene>
    <name evidence="15" type="ORF">BGT96224_2252</name>
    <name evidence="16" type="ORF">BGT96224V2_LOCUS4349</name>
</gene>
<dbReference type="InterPro" id="IPR047192">
    <property type="entry name" value="Euk_RPA1_DBD_C"/>
</dbReference>
<comment type="function">
    <text evidence="9">As part of the replication protein A (RPA/RP-A), a single-stranded DNA-binding heterotrimeric complex, may play an essential role in DNA replication, recombination and repair. Binds and stabilizes single-stranded DNA intermediates, preventing complementary DNA reannealing and recruiting different proteins involved in DNA metabolism.</text>
</comment>
<accession>A0A061HL19</accession>
<keyword evidence="3 9" id="KW-0235">DNA replication</keyword>
<protein>
    <recommendedName>
        <fullName evidence="9">Replication protein A subunit</fullName>
    </recommendedName>
</protein>
<dbReference type="EMBL" id="KE375085">
    <property type="protein sequence ID" value="EPQ64020.1"/>
    <property type="molecule type" value="Genomic_DNA"/>
</dbReference>
<feature type="domain" description="OB" evidence="11">
    <location>
        <begin position="193"/>
        <end position="275"/>
    </location>
</feature>
<organism evidence="16">
    <name type="scientific">Blumeria graminis f. sp. tritici 96224</name>
    <dbReference type="NCBI Taxonomy" id="1268274"/>
    <lineage>
        <taxon>Eukaryota</taxon>
        <taxon>Fungi</taxon>
        <taxon>Dikarya</taxon>
        <taxon>Ascomycota</taxon>
        <taxon>Pezizomycotina</taxon>
        <taxon>Leotiomycetes</taxon>
        <taxon>Erysiphales</taxon>
        <taxon>Erysiphaceae</taxon>
        <taxon>Blumeria</taxon>
    </lineage>
</organism>
<dbReference type="AlphaFoldDB" id="A0A061HL19"/>
<reference evidence="15" key="2">
    <citation type="submission" date="2013-01" db="EMBL/GenBank/DDBJ databases">
        <title>The wheat powdery mildew genome reveals unique evolution of an obligate biotroph.</title>
        <authorList>
            <person name="Oberhaensli S."/>
            <person name="Wicker T."/>
            <person name="Keller B."/>
        </authorList>
    </citation>
    <scope>NUCLEOTIDE SEQUENCE</scope>
    <source>
        <strain evidence="15">96224</strain>
    </source>
</reference>
<dbReference type="SUPFAM" id="SSF50249">
    <property type="entry name" value="Nucleic acid-binding proteins"/>
    <property type="match status" value="4"/>
</dbReference>
<dbReference type="GO" id="GO:0000781">
    <property type="term" value="C:chromosome, telomeric region"/>
    <property type="evidence" value="ECO:0007669"/>
    <property type="project" value="UniProtKB-ARBA"/>
</dbReference>
<dbReference type="InterPro" id="IPR031657">
    <property type="entry name" value="REPA_OB_2"/>
</dbReference>
<dbReference type="InterPro" id="IPR013955">
    <property type="entry name" value="Rep_factor-A_C"/>
</dbReference>
<evidence type="ECO:0000259" key="12">
    <source>
        <dbReference type="Pfam" id="PF04057"/>
    </source>
</evidence>
<dbReference type="NCBIfam" id="TIGR00617">
    <property type="entry name" value="rpa1"/>
    <property type="match status" value="1"/>
</dbReference>
<dbReference type="FunFam" id="2.40.50.140:FF:000064">
    <property type="entry name" value="Replication protein A subunit"/>
    <property type="match status" value="1"/>
</dbReference>
<evidence type="ECO:0000256" key="1">
    <source>
        <dbReference type="ARBA" id="ARBA00004123"/>
    </source>
</evidence>
<feature type="compositionally biased region" description="Polar residues" evidence="10">
    <location>
        <begin position="150"/>
        <end position="164"/>
    </location>
</feature>
<keyword evidence="5 9" id="KW-0863">Zinc-finger</keyword>
<keyword evidence="8 9" id="KW-0539">Nucleus</keyword>
<evidence type="ECO:0000256" key="3">
    <source>
        <dbReference type="ARBA" id="ARBA00022705"/>
    </source>
</evidence>
<evidence type="ECO:0000256" key="9">
    <source>
        <dbReference type="RuleBase" id="RU364130"/>
    </source>
</evidence>
<evidence type="ECO:0000256" key="7">
    <source>
        <dbReference type="ARBA" id="ARBA00023125"/>
    </source>
</evidence>
<feature type="domain" description="Replication factor A C-terminal" evidence="13">
    <location>
        <begin position="459"/>
        <end position="604"/>
    </location>
</feature>
<dbReference type="CDD" id="cd04475">
    <property type="entry name" value="RPA1_DBD_B"/>
    <property type="match status" value="1"/>
</dbReference>
<name>A0A061HL19_BLUGR</name>
<comment type="subunit">
    <text evidence="9">Component of the heterotrimeric canonical replication protein A complex (RPA).</text>
</comment>
<dbReference type="GO" id="GO:0006310">
    <property type="term" value="P:DNA recombination"/>
    <property type="evidence" value="ECO:0007669"/>
    <property type="project" value="InterPro"/>
</dbReference>
<dbReference type="PANTHER" id="PTHR47165:SF4">
    <property type="entry name" value="OS03G0429900 PROTEIN"/>
    <property type="match status" value="1"/>
</dbReference>
<proteinExistence type="inferred from homology"/>
<evidence type="ECO:0000313" key="16">
    <source>
        <dbReference type="EMBL" id="SUZ11193.1"/>
    </source>
</evidence>
<dbReference type="HOGENOM" id="CLU_012393_2_1_1"/>
<evidence type="ECO:0000259" key="11">
    <source>
        <dbReference type="Pfam" id="PF01336"/>
    </source>
</evidence>
<evidence type="ECO:0000256" key="2">
    <source>
        <dbReference type="ARBA" id="ARBA00005690"/>
    </source>
</evidence>
<dbReference type="Pfam" id="PF01336">
    <property type="entry name" value="tRNA_anti-codon"/>
    <property type="match status" value="1"/>
</dbReference>
<dbReference type="Pfam" id="PF08646">
    <property type="entry name" value="Rep_fac-A_C"/>
    <property type="match status" value="1"/>
</dbReference>
<evidence type="ECO:0000259" key="14">
    <source>
        <dbReference type="Pfam" id="PF16900"/>
    </source>
</evidence>
<evidence type="ECO:0000256" key="5">
    <source>
        <dbReference type="ARBA" id="ARBA00022771"/>
    </source>
</evidence>
<dbReference type="InterPro" id="IPR007199">
    <property type="entry name" value="Rep_factor-A_N"/>
</dbReference>
<feature type="domain" description="Replication protein A OB" evidence="14">
    <location>
        <begin position="302"/>
        <end position="398"/>
    </location>
</feature>
<evidence type="ECO:0000313" key="17">
    <source>
        <dbReference type="Proteomes" id="UP000053110"/>
    </source>
</evidence>
<reference evidence="16" key="3">
    <citation type="submission" date="2018-07" db="EMBL/GenBank/DDBJ databases">
        <authorList>
            <person name="Quirk P.G."/>
            <person name="Krulwich T.A."/>
        </authorList>
    </citation>
    <scope>NUCLEOTIDE SEQUENCE</scope>
    <source>
        <strain evidence="16">96224</strain>
    </source>
</reference>
<keyword evidence="6 9" id="KW-0862">Zinc</keyword>
<dbReference type="InterPro" id="IPR012340">
    <property type="entry name" value="NA-bd_OB-fold"/>
</dbReference>
<keyword evidence="4 9" id="KW-0479">Metal-binding</keyword>
<reference evidence="17" key="1">
    <citation type="journal article" date="2013" name="Nat. Genet.">
        <title>The wheat powdery mildew genome shows the unique evolution of an obligate biotroph.</title>
        <authorList>
            <person name="Wicker T."/>
            <person name="Oberhaensli S."/>
            <person name="Parlange F."/>
            <person name="Buchmann J.P."/>
            <person name="Shatalina M."/>
            <person name="Roffler S."/>
            <person name="Ben-David R."/>
            <person name="Dolezel J."/>
            <person name="Simkova H."/>
            <person name="Schulze-Lefert P."/>
            <person name="Spanu P.D."/>
            <person name="Bruggmann R."/>
            <person name="Amselem J."/>
            <person name="Quesneville H."/>
            <person name="Ver Loren van Themaat E."/>
            <person name="Paape T."/>
            <person name="Shimizu K.K."/>
            <person name="Keller B."/>
        </authorList>
    </citation>
    <scope>NUCLEOTIDE SEQUENCE [LARGE SCALE GENOMIC DNA]</scope>
    <source>
        <strain evidence="17">96224</strain>
    </source>
</reference>
<feature type="domain" description="Replication factor-A protein 1 N-terminal" evidence="12">
    <location>
        <begin position="11"/>
        <end position="113"/>
    </location>
</feature>
<dbReference type="GO" id="GO:0003697">
    <property type="term" value="F:single-stranded DNA binding"/>
    <property type="evidence" value="ECO:0007669"/>
    <property type="project" value="UniProtKB-ARBA"/>
</dbReference>
<keyword evidence="7 9" id="KW-0238">DNA-binding</keyword>
<dbReference type="GO" id="GO:0006281">
    <property type="term" value="P:DNA repair"/>
    <property type="evidence" value="ECO:0007669"/>
    <property type="project" value="InterPro"/>
</dbReference>
<dbReference type="CDD" id="cd04477">
    <property type="entry name" value="RPA1N"/>
    <property type="match status" value="1"/>
</dbReference>
<comment type="subcellular location">
    <subcellularLocation>
        <location evidence="1 9">Nucleus</location>
    </subcellularLocation>
</comment>
<dbReference type="FunFam" id="2.40.50.140:FF:000117">
    <property type="entry name" value="Replication protein A subunit"/>
    <property type="match status" value="1"/>
</dbReference>
<dbReference type="CDD" id="cd04474">
    <property type="entry name" value="RPA1_DBD_A"/>
    <property type="match status" value="1"/>
</dbReference>
<evidence type="ECO:0000259" key="13">
    <source>
        <dbReference type="Pfam" id="PF08646"/>
    </source>
</evidence>
<dbReference type="InterPro" id="IPR004365">
    <property type="entry name" value="NA-bd_OB_tRNA"/>
</dbReference>
<dbReference type="FunFam" id="2.40.50.140:FF:000041">
    <property type="entry name" value="Replication protein A subunit"/>
    <property type="match status" value="1"/>
</dbReference>
<evidence type="ECO:0000313" key="15">
    <source>
        <dbReference type="EMBL" id="EPQ64020.1"/>
    </source>
</evidence>
<dbReference type="GO" id="GO:0005662">
    <property type="term" value="C:DNA replication factor A complex"/>
    <property type="evidence" value="ECO:0007669"/>
    <property type="project" value="UniProtKB-ARBA"/>
</dbReference>